<evidence type="ECO:0000256" key="1">
    <source>
        <dbReference type="SAM" id="MobiDB-lite"/>
    </source>
</evidence>
<keyword evidence="3" id="KW-1185">Reference proteome</keyword>
<evidence type="ECO:0000313" key="3">
    <source>
        <dbReference type="Proteomes" id="UP000247409"/>
    </source>
</evidence>
<organism evidence="2 3">
    <name type="scientific">Gracilariopsis chorda</name>
    <dbReference type="NCBI Taxonomy" id="448386"/>
    <lineage>
        <taxon>Eukaryota</taxon>
        <taxon>Rhodophyta</taxon>
        <taxon>Florideophyceae</taxon>
        <taxon>Rhodymeniophycidae</taxon>
        <taxon>Gracilariales</taxon>
        <taxon>Gracilariaceae</taxon>
        <taxon>Gracilariopsis</taxon>
    </lineage>
</organism>
<feature type="region of interest" description="Disordered" evidence="1">
    <location>
        <begin position="1"/>
        <end position="21"/>
    </location>
</feature>
<dbReference type="EMBL" id="NBIV01000090">
    <property type="protein sequence ID" value="PXF44463.1"/>
    <property type="molecule type" value="Genomic_DNA"/>
</dbReference>
<proteinExistence type="predicted"/>
<comment type="caution">
    <text evidence="2">The sequence shown here is derived from an EMBL/GenBank/DDBJ whole genome shotgun (WGS) entry which is preliminary data.</text>
</comment>
<dbReference type="AlphaFoldDB" id="A0A2V3IQU5"/>
<sequence length="245" mass="26548">MKSDSSGNSLSSAPEDEHQLNGYTLPLWPKFDVPLDEEQAIKALERHMQNGKRSSFCRSPDCKLAACKILKAAENKLQITKADEASQKRASSSFRKTKAITDKLKPKLSTKTASSTGSNLGFPELEQNALETGVTTNNNESALWPKFDVPLNSAEAAAAQKKLSQGTRPVFCHSQYCKLPQCKASTEAATSTAQSGGVLQCDLCEYSTMDKIELEKHCSDIASCADYESLPPPTYISKSVGCGKD</sequence>
<gene>
    <name evidence="2" type="ORF">BWQ96_05791</name>
</gene>
<evidence type="ECO:0000313" key="2">
    <source>
        <dbReference type="EMBL" id="PXF44463.1"/>
    </source>
</evidence>
<reference evidence="2 3" key="1">
    <citation type="journal article" date="2018" name="Mol. Biol. Evol.">
        <title>Analysis of the draft genome of the red seaweed Gracilariopsis chorda provides insights into genome size evolution in Rhodophyta.</title>
        <authorList>
            <person name="Lee J."/>
            <person name="Yang E.C."/>
            <person name="Graf L."/>
            <person name="Yang J.H."/>
            <person name="Qiu H."/>
            <person name="Zel Zion U."/>
            <person name="Chan C.X."/>
            <person name="Stephens T.G."/>
            <person name="Weber A.P.M."/>
            <person name="Boo G.H."/>
            <person name="Boo S.M."/>
            <person name="Kim K.M."/>
            <person name="Shin Y."/>
            <person name="Jung M."/>
            <person name="Lee S.J."/>
            <person name="Yim H.S."/>
            <person name="Lee J.H."/>
            <person name="Bhattacharya D."/>
            <person name="Yoon H.S."/>
        </authorList>
    </citation>
    <scope>NUCLEOTIDE SEQUENCE [LARGE SCALE GENOMIC DNA]</scope>
    <source>
        <strain evidence="2 3">SKKU-2015</strain>
        <tissue evidence="2">Whole body</tissue>
    </source>
</reference>
<name>A0A2V3IQU5_9FLOR</name>
<dbReference type="Proteomes" id="UP000247409">
    <property type="component" value="Unassembled WGS sequence"/>
</dbReference>
<accession>A0A2V3IQU5</accession>
<feature type="compositionally biased region" description="Polar residues" evidence="1">
    <location>
        <begin position="1"/>
        <end position="12"/>
    </location>
</feature>
<protein>
    <submittedName>
        <fullName evidence="2">Uncharacterized protein</fullName>
    </submittedName>
</protein>